<organism evidence="1">
    <name type="scientific">Telmatobacter sp. DSM 110680</name>
    <dbReference type="NCBI Taxonomy" id="3036704"/>
    <lineage>
        <taxon>Bacteria</taxon>
        <taxon>Pseudomonadati</taxon>
        <taxon>Acidobacteriota</taxon>
        <taxon>Terriglobia</taxon>
        <taxon>Terriglobales</taxon>
        <taxon>Acidobacteriaceae</taxon>
        <taxon>Telmatobacter</taxon>
    </lineage>
</organism>
<dbReference type="PANTHER" id="PTHR38436:SF1">
    <property type="entry name" value="ESTER CYCLASE"/>
    <property type="match status" value="1"/>
</dbReference>
<dbReference type="AlphaFoldDB" id="A0AAU7DFJ1"/>
<sequence length="134" mass="14623">MQDLHNFATRYTAAWCSQNAASVAAFFSPTGSLTINNGAPSIGRAAITETAKSFMTTFPDLRIIMERIIERGDLAEYHWTLIGTNAGPRGTGNRVRISGFESWRFGPDGLIAESQGHFDNADYMRQLAGESSST</sequence>
<evidence type="ECO:0000313" key="1">
    <source>
        <dbReference type="EMBL" id="XBH15917.1"/>
    </source>
</evidence>
<dbReference type="Gene3D" id="3.10.450.50">
    <property type="match status" value="1"/>
</dbReference>
<dbReference type="GO" id="GO:0030638">
    <property type="term" value="P:polyketide metabolic process"/>
    <property type="evidence" value="ECO:0007669"/>
    <property type="project" value="InterPro"/>
</dbReference>
<dbReference type="RefSeq" id="WP_348261150.1">
    <property type="nucleotide sequence ID" value="NZ_CP121196.1"/>
</dbReference>
<dbReference type="PANTHER" id="PTHR38436">
    <property type="entry name" value="POLYKETIDE CYCLASE SNOAL-LIKE DOMAIN"/>
    <property type="match status" value="1"/>
</dbReference>
<dbReference type="SUPFAM" id="SSF54427">
    <property type="entry name" value="NTF2-like"/>
    <property type="match status" value="1"/>
</dbReference>
<dbReference type="InterPro" id="IPR009959">
    <property type="entry name" value="Cyclase_SnoaL-like"/>
</dbReference>
<dbReference type="EMBL" id="CP121196">
    <property type="protein sequence ID" value="XBH15917.1"/>
    <property type="molecule type" value="Genomic_DNA"/>
</dbReference>
<protein>
    <submittedName>
        <fullName evidence="1">Ester cyclase</fullName>
    </submittedName>
</protein>
<name>A0AAU7DFJ1_9BACT</name>
<proteinExistence type="predicted"/>
<gene>
    <name evidence="1" type="ORF">P8935_15225</name>
</gene>
<reference evidence="1" key="1">
    <citation type="submission" date="2023-03" db="EMBL/GenBank/DDBJ databases">
        <title>Edaphobacter sp.</title>
        <authorList>
            <person name="Huber K.J."/>
            <person name="Papendorf J."/>
            <person name="Pilke C."/>
            <person name="Bunk B."/>
            <person name="Sproeer C."/>
            <person name="Pester M."/>
        </authorList>
    </citation>
    <scope>NUCLEOTIDE SEQUENCE</scope>
    <source>
        <strain evidence="1">DSM 110680</strain>
    </source>
</reference>
<dbReference type="Pfam" id="PF07366">
    <property type="entry name" value="SnoaL"/>
    <property type="match status" value="1"/>
</dbReference>
<accession>A0AAU7DFJ1</accession>
<dbReference type="InterPro" id="IPR032710">
    <property type="entry name" value="NTF2-like_dom_sf"/>
</dbReference>